<dbReference type="PANTHER" id="PTHR36836">
    <property type="entry name" value="COLANIC ACID BIOSYNTHESIS PROTEIN WCAK"/>
    <property type="match status" value="1"/>
</dbReference>
<name>A0A173RF80_ANAHA</name>
<feature type="domain" description="Polysaccharide pyruvyl transferase" evidence="1">
    <location>
        <begin position="13"/>
        <end position="300"/>
    </location>
</feature>
<sequence length="362" mass="42214">MKKIFLYAYDHINLGDDLFIETIANRYSDTEIYFWTNAQNQKAFEEQKNLKIIDENSTKTKILKKIRPSLAARYKAGIQKKCDAQVYIGGSIFMEYPTWKNIVSWWEYQSSQYPFFVLGANFGPYHTEEYRSAMDKVYTKLKDICFRDTYSKNLFADNDHVRQAPDILFSYPMPKVEENKKQIFISVISYKDKELNSDFDQMTDEEYIEKIAQITSGFTKEGYQVILASFCREEGDLDAAREIKNKSEQQKNITIIDYDGTNRNQLLEEMSRSIYIIAARFHGTILGLTAGKSVFPILYSDKTKYVLEDLGFHGEYADLRDPDSLSFENAKKNLESGYKIDVTESVQNAEKHFEKLDEFLNN</sequence>
<accession>A0A173RF80</accession>
<dbReference type="Pfam" id="PF04230">
    <property type="entry name" value="PS_pyruv_trans"/>
    <property type="match status" value="1"/>
</dbReference>
<dbReference type="AlphaFoldDB" id="A0A173RF80"/>
<protein>
    <submittedName>
        <fullName evidence="2">Colanic acid biosynthesis protein</fullName>
    </submittedName>
</protein>
<gene>
    <name evidence="2" type="ORF">ERS852425_00473</name>
</gene>
<organism evidence="2 3">
    <name type="scientific">Anaerostipes hadrus</name>
    <dbReference type="NCBI Taxonomy" id="649756"/>
    <lineage>
        <taxon>Bacteria</taxon>
        <taxon>Bacillati</taxon>
        <taxon>Bacillota</taxon>
        <taxon>Clostridia</taxon>
        <taxon>Lachnospirales</taxon>
        <taxon>Lachnospiraceae</taxon>
        <taxon>Anaerostipes</taxon>
    </lineage>
</organism>
<dbReference type="Proteomes" id="UP000095598">
    <property type="component" value="Unassembled WGS sequence"/>
</dbReference>
<dbReference type="PANTHER" id="PTHR36836:SF1">
    <property type="entry name" value="COLANIC ACID BIOSYNTHESIS PROTEIN WCAK"/>
    <property type="match status" value="1"/>
</dbReference>
<dbReference type="RefSeq" id="WP_055257793.1">
    <property type="nucleotide sequence ID" value="NZ_BAABXM010000001.1"/>
</dbReference>
<evidence type="ECO:0000313" key="2">
    <source>
        <dbReference type="EMBL" id="CUM76573.1"/>
    </source>
</evidence>
<evidence type="ECO:0000259" key="1">
    <source>
        <dbReference type="Pfam" id="PF04230"/>
    </source>
</evidence>
<evidence type="ECO:0000313" key="3">
    <source>
        <dbReference type="Proteomes" id="UP000095598"/>
    </source>
</evidence>
<dbReference type="InterPro" id="IPR007345">
    <property type="entry name" value="Polysacch_pyruvyl_Trfase"/>
</dbReference>
<dbReference type="EMBL" id="CYXT01000002">
    <property type="protein sequence ID" value="CUM76573.1"/>
    <property type="molecule type" value="Genomic_DNA"/>
</dbReference>
<proteinExistence type="predicted"/>
<reference evidence="2 3" key="1">
    <citation type="submission" date="2015-09" db="EMBL/GenBank/DDBJ databases">
        <authorList>
            <consortium name="Pathogen Informatics"/>
        </authorList>
    </citation>
    <scope>NUCLEOTIDE SEQUENCE [LARGE SCALE GENOMIC DNA]</scope>
    <source>
        <strain evidence="2 3">2789STDY5608868</strain>
    </source>
</reference>